<name>A0AAV5SNK2_9BILA</name>
<dbReference type="AlphaFoldDB" id="A0AAV5SNK2"/>
<evidence type="ECO:0000313" key="2">
    <source>
        <dbReference type="Proteomes" id="UP001432027"/>
    </source>
</evidence>
<evidence type="ECO:0008006" key="3">
    <source>
        <dbReference type="Google" id="ProtNLM"/>
    </source>
</evidence>
<comment type="caution">
    <text evidence="1">The sequence shown here is derived from an EMBL/GenBank/DDBJ whole genome shotgun (WGS) entry which is preliminary data.</text>
</comment>
<feature type="non-terminal residue" evidence="1">
    <location>
        <position position="1"/>
    </location>
</feature>
<proteinExistence type="predicted"/>
<evidence type="ECO:0000313" key="1">
    <source>
        <dbReference type="EMBL" id="GMS81186.1"/>
    </source>
</evidence>
<dbReference type="EMBL" id="BTSX01000001">
    <property type="protein sequence ID" value="GMS81186.1"/>
    <property type="molecule type" value="Genomic_DNA"/>
</dbReference>
<gene>
    <name evidence="1" type="ORF">PENTCL1PPCAC_3361</name>
</gene>
<dbReference type="Proteomes" id="UP001432027">
    <property type="component" value="Unassembled WGS sequence"/>
</dbReference>
<sequence>VLFFFSIFSVRLRSEALLVEASFSFIDSSSFDTSFCLLIRDETCRDSTESCREVWIAVRLDSIEVRLLRVTSVFLTGVCNALIETVSASGVECLERSVLSLFFV</sequence>
<protein>
    <recommendedName>
        <fullName evidence="3">Secreted protein</fullName>
    </recommendedName>
</protein>
<accession>A0AAV5SNK2</accession>
<reference evidence="1" key="1">
    <citation type="submission" date="2023-10" db="EMBL/GenBank/DDBJ databases">
        <title>Genome assembly of Pristionchus species.</title>
        <authorList>
            <person name="Yoshida K."/>
            <person name="Sommer R.J."/>
        </authorList>
    </citation>
    <scope>NUCLEOTIDE SEQUENCE</scope>
    <source>
        <strain evidence="1">RS0144</strain>
    </source>
</reference>
<keyword evidence="2" id="KW-1185">Reference proteome</keyword>
<organism evidence="1 2">
    <name type="scientific">Pristionchus entomophagus</name>
    <dbReference type="NCBI Taxonomy" id="358040"/>
    <lineage>
        <taxon>Eukaryota</taxon>
        <taxon>Metazoa</taxon>
        <taxon>Ecdysozoa</taxon>
        <taxon>Nematoda</taxon>
        <taxon>Chromadorea</taxon>
        <taxon>Rhabditida</taxon>
        <taxon>Rhabditina</taxon>
        <taxon>Diplogasteromorpha</taxon>
        <taxon>Diplogasteroidea</taxon>
        <taxon>Neodiplogasteridae</taxon>
        <taxon>Pristionchus</taxon>
    </lineage>
</organism>